<sequence>MDVVSSHSSGTGPIVHYELPTADALQAKLVVERDSASALRYEVHMLRKQIAQSVAVLKTTIKYLMNFKTKQAETDHIVKHTIFIHSNVVLVHQTFKRKRAIADRGGAQAKYLEKTPTAANIMIMPVDIAQALRRKTPIPAKSTPNPVAKSLFAPERAPIAANRTPVPFLPSLEDKAYIVFRNFVRIFPSWKDYTADTKQFPVFLRNLRARTKVDCEDEQGLVAFFKHSLMKYHSYLRQAHIDGKPLNEISVKPLVLHLSDGDWNNLVTHWSRLQRKENIRSQGTTESRNYTAHCIALVSTSCPI</sequence>
<proteinExistence type="predicted"/>
<dbReference type="EMBL" id="LS480641">
    <property type="protein sequence ID" value="SPT19251.1"/>
    <property type="molecule type" value="Genomic_DNA"/>
</dbReference>
<name>A0A7H4LKW3_WHEAT</name>
<protein>
    <submittedName>
        <fullName evidence="1">Uncharacterized protein</fullName>
    </submittedName>
</protein>
<gene>
    <name evidence="1" type="ORF">CAMPLR22A2D_LOCUS3866</name>
</gene>
<accession>A0A7H4LKW3</accession>
<evidence type="ECO:0000313" key="2">
    <source>
        <dbReference type="Proteomes" id="UP000280104"/>
    </source>
</evidence>
<evidence type="ECO:0000313" key="1">
    <source>
        <dbReference type="EMBL" id="SPT19251.1"/>
    </source>
</evidence>
<organism evidence="1 2">
    <name type="scientific">Triticum aestivum</name>
    <name type="common">Wheat</name>
    <dbReference type="NCBI Taxonomy" id="4565"/>
    <lineage>
        <taxon>Eukaryota</taxon>
        <taxon>Viridiplantae</taxon>
        <taxon>Streptophyta</taxon>
        <taxon>Embryophyta</taxon>
        <taxon>Tracheophyta</taxon>
        <taxon>Spermatophyta</taxon>
        <taxon>Magnoliopsida</taxon>
        <taxon>Liliopsida</taxon>
        <taxon>Poales</taxon>
        <taxon>Poaceae</taxon>
        <taxon>BOP clade</taxon>
        <taxon>Pooideae</taxon>
        <taxon>Triticodae</taxon>
        <taxon>Triticeae</taxon>
        <taxon>Triticinae</taxon>
        <taxon>Triticum</taxon>
    </lineage>
</organism>
<dbReference type="AlphaFoldDB" id="A0A7H4LKW3"/>
<reference evidence="1 2" key="1">
    <citation type="submission" date="2018-05" db="EMBL/GenBank/DDBJ databases">
        <authorList>
            <person name="Thind KAUR A."/>
        </authorList>
    </citation>
    <scope>NUCLEOTIDE SEQUENCE [LARGE SCALE GENOMIC DNA]</scope>
</reference>
<dbReference type="Proteomes" id="UP000280104">
    <property type="component" value="Chromosome II"/>
</dbReference>